<evidence type="ECO:0000313" key="2">
    <source>
        <dbReference type="Proteomes" id="UP001244563"/>
    </source>
</evidence>
<name>A0ABT9TMF3_PAENI</name>
<evidence type="ECO:0000313" key="1">
    <source>
        <dbReference type="EMBL" id="MDQ0102835.1"/>
    </source>
</evidence>
<gene>
    <name evidence="1" type="ORF">J2T10_002488</name>
</gene>
<protein>
    <submittedName>
        <fullName evidence="1">Uncharacterized protein</fullName>
    </submittedName>
</protein>
<dbReference type="EMBL" id="JAUSSW010000006">
    <property type="protein sequence ID" value="MDQ0102835.1"/>
    <property type="molecule type" value="Genomic_DNA"/>
</dbReference>
<comment type="caution">
    <text evidence="1">The sequence shown here is derived from an EMBL/GenBank/DDBJ whole genome shotgun (WGS) entry which is preliminary data.</text>
</comment>
<dbReference type="Proteomes" id="UP001244563">
    <property type="component" value="Unassembled WGS sequence"/>
</dbReference>
<proteinExistence type="predicted"/>
<organism evidence="1 2">
    <name type="scientific">Paenarthrobacter nicotinovorans</name>
    <name type="common">Arthrobacter nicotinovorans</name>
    <dbReference type="NCBI Taxonomy" id="29320"/>
    <lineage>
        <taxon>Bacteria</taxon>
        <taxon>Bacillati</taxon>
        <taxon>Actinomycetota</taxon>
        <taxon>Actinomycetes</taxon>
        <taxon>Micrococcales</taxon>
        <taxon>Micrococcaceae</taxon>
        <taxon>Paenarthrobacter</taxon>
    </lineage>
</organism>
<sequence>MQVFESTSFNKSRNNYVFSALGDDLCNFGVMNLALASLRKITCAPVDQRGQKNFKKSFKTCDTDGVLLIHIAGMVSNTYLC</sequence>
<accession>A0ABT9TMF3</accession>
<keyword evidence="2" id="KW-1185">Reference proteome</keyword>
<reference evidence="1 2" key="1">
    <citation type="submission" date="2023-07" db="EMBL/GenBank/DDBJ databases">
        <title>Sorghum-associated microbial communities from plants grown in Nebraska, USA.</title>
        <authorList>
            <person name="Schachtman D."/>
        </authorList>
    </citation>
    <scope>NUCLEOTIDE SEQUENCE [LARGE SCALE GENOMIC DNA]</scope>
    <source>
        <strain evidence="1 2">CC523</strain>
    </source>
</reference>